<evidence type="ECO:0000313" key="2">
    <source>
        <dbReference type="EMBL" id="KAG7444286.1"/>
    </source>
</evidence>
<feature type="compositionally biased region" description="Basic and acidic residues" evidence="1">
    <location>
        <begin position="174"/>
        <end position="185"/>
    </location>
</feature>
<accession>A0A9P7VN73</accession>
<dbReference type="RefSeq" id="XP_043037786.1">
    <property type="nucleotide sequence ID" value="XM_043183380.1"/>
</dbReference>
<evidence type="ECO:0000313" key="3">
    <source>
        <dbReference type="Proteomes" id="UP000812287"/>
    </source>
</evidence>
<feature type="compositionally biased region" description="Basic and acidic residues" evidence="1">
    <location>
        <begin position="192"/>
        <end position="203"/>
    </location>
</feature>
<comment type="caution">
    <text evidence="2">The sequence shown here is derived from an EMBL/GenBank/DDBJ whole genome shotgun (WGS) entry which is preliminary data.</text>
</comment>
<sequence length="217" mass="25283">MSTDREYQKLQLKKQDLERALEEQGDRVTNAFERMKKAETLANEFQIKLSQSRVDYSQLERLNANLEKQVKELNVRIVDLETRAFAKSSQPSTVSRRGAADTRIEELTSQLHQASNKNEASRLLRDAKFQQGESERLRIKFEEERRGYESQIQQLRQTMDTMQTQESDLQSAKRRAERDAGDYKQKALTLQHELERLRNKLDRPSSALGSPLSSPRK</sequence>
<dbReference type="OrthoDB" id="6108017at2759"/>
<feature type="region of interest" description="Disordered" evidence="1">
    <location>
        <begin position="159"/>
        <end position="217"/>
    </location>
</feature>
<keyword evidence="3" id="KW-1185">Reference proteome</keyword>
<feature type="compositionally biased region" description="Low complexity" evidence="1">
    <location>
        <begin position="204"/>
        <end position="217"/>
    </location>
</feature>
<dbReference type="EMBL" id="MU250540">
    <property type="protein sequence ID" value="KAG7444286.1"/>
    <property type="molecule type" value="Genomic_DNA"/>
</dbReference>
<reference evidence="2" key="1">
    <citation type="submission" date="2020-11" db="EMBL/GenBank/DDBJ databases">
        <title>Adaptations for nitrogen fixation in a non-lichenized fungal sporocarp promotes dispersal by wood-feeding termites.</title>
        <authorList>
            <consortium name="DOE Joint Genome Institute"/>
            <person name="Koch R.A."/>
            <person name="Yoon G."/>
            <person name="Arayal U."/>
            <person name="Lail K."/>
            <person name="Amirebrahimi M."/>
            <person name="Labutti K."/>
            <person name="Lipzen A."/>
            <person name="Riley R."/>
            <person name="Barry K."/>
            <person name="Henrissat B."/>
            <person name="Grigoriev I.V."/>
            <person name="Herr J.R."/>
            <person name="Aime M.C."/>
        </authorList>
    </citation>
    <scope>NUCLEOTIDE SEQUENCE</scope>
    <source>
        <strain evidence="2">MCA 3950</strain>
    </source>
</reference>
<name>A0A9P7VN73_9AGAR</name>
<protein>
    <submittedName>
        <fullName evidence="2">Uncharacterized protein</fullName>
    </submittedName>
</protein>
<dbReference type="AlphaFoldDB" id="A0A9P7VN73"/>
<dbReference type="GeneID" id="66105677"/>
<dbReference type="Proteomes" id="UP000812287">
    <property type="component" value="Unassembled WGS sequence"/>
</dbReference>
<organism evidence="2 3">
    <name type="scientific">Guyanagaster necrorhizus</name>
    <dbReference type="NCBI Taxonomy" id="856835"/>
    <lineage>
        <taxon>Eukaryota</taxon>
        <taxon>Fungi</taxon>
        <taxon>Dikarya</taxon>
        <taxon>Basidiomycota</taxon>
        <taxon>Agaricomycotina</taxon>
        <taxon>Agaricomycetes</taxon>
        <taxon>Agaricomycetidae</taxon>
        <taxon>Agaricales</taxon>
        <taxon>Marasmiineae</taxon>
        <taxon>Physalacriaceae</taxon>
        <taxon>Guyanagaster</taxon>
    </lineage>
</organism>
<evidence type="ECO:0000256" key="1">
    <source>
        <dbReference type="SAM" id="MobiDB-lite"/>
    </source>
</evidence>
<gene>
    <name evidence="2" type="ORF">BT62DRAFT_899681</name>
</gene>
<proteinExistence type="predicted"/>
<feature type="compositionally biased region" description="Polar residues" evidence="1">
    <location>
        <begin position="159"/>
        <end position="170"/>
    </location>
</feature>